<protein>
    <submittedName>
        <fullName evidence="1">Uncharacterized protein</fullName>
    </submittedName>
</protein>
<evidence type="ECO:0000313" key="1">
    <source>
        <dbReference type="EMBL" id="KJV62638.1"/>
    </source>
</evidence>
<name>A0A0F3N3I3_RICAM</name>
<reference evidence="1 2" key="1">
    <citation type="submission" date="2015-01" db="EMBL/GenBank/DDBJ databases">
        <title>Genome Sequencing of Rickettsiales.</title>
        <authorList>
            <person name="Daugherty S.C."/>
            <person name="Su Q."/>
            <person name="Abolude K."/>
            <person name="Beier-Sexton M."/>
            <person name="Carlyon J.A."/>
            <person name="Carter R."/>
            <person name="Day N.P."/>
            <person name="Dumler S.J."/>
            <person name="Dyachenko V."/>
            <person name="Godinez A."/>
            <person name="Kurtti T.J."/>
            <person name="Lichay M."/>
            <person name="Mullins K.E."/>
            <person name="Ott S."/>
            <person name="Pappas-Brown V."/>
            <person name="Paris D.H."/>
            <person name="Patel P."/>
            <person name="Richards A.L."/>
            <person name="Sadzewicz L."/>
            <person name="Sears K."/>
            <person name="Seidman D."/>
            <person name="Sengamalay N."/>
            <person name="Stenos J."/>
            <person name="Tallon L.J."/>
            <person name="Vincent G."/>
            <person name="Fraser C.M."/>
            <person name="Munderloh U."/>
            <person name="Dunning-Hotopp J.C."/>
        </authorList>
    </citation>
    <scope>NUCLEOTIDE SEQUENCE [LARGE SCALE GENOMIC DNA]</scope>
    <source>
        <strain evidence="1 2">Ac/Pa</strain>
    </source>
</reference>
<gene>
    <name evidence="1" type="ORF">APHACPA_1669</name>
</gene>
<keyword evidence="2" id="KW-1185">Reference proteome</keyword>
<accession>A0A0F3N3I3</accession>
<comment type="caution">
    <text evidence="1">The sequence shown here is derived from an EMBL/GenBank/DDBJ whole genome shotgun (WGS) entry which is preliminary data.</text>
</comment>
<organism evidence="1 2">
    <name type="scientific">Rickettsia amblyommatis str. Ac/Pa</name>
    <dbReference type="NCBI Taxonomy" id="1359164"/>
    <lineage>
        <taxon>Bacteria</taxon>
        <taxon>Pseudomonadati</taxon>
        <taxon>Pseudomonadota</taxon>
        <taxon>Alphaproteobacteria</taxon>
        <taxon>Rickettsiales</taxon>
        <taxon>Rickettsiaceae</taxon>
        <taxon>Rickettsieae</taxon>
        <taxon>Rickettsia</taxon>
        <taxon>spotted fever group</taxon>
    </lineage>
</organism>
<dbReference type="EMBL" id="LANR01000001">
    <property type="protein sequence ID" value="KJV62638.1"/>
    <property type="molecule type" value="Genomic_DNA"/>
</dbReference>
<evidence type="ECO:0000313" key="2">
    <source>
        <dbReference type="Proteomes" id="UP000033556"/>
    </source>
</evidence>
<dbReference type="AlphaFoldDB" id="A0A0F3N3I3"/>
<dbReference type="Proteomes" id="UP000033556">
    <property type="component" value="Unassembled WGS sequence"/>
</dbReference>
<sequence length="37" mass="4276">MSYRGLTTVSRKKINKDWIPLQAHSITIKDYRIPASS</sequence>
<proteinExistence type="predicted"/>
<dbReference type="PATRIC" id="fig|1359164.3.peg.1654"/>